<comment type="cofactor">
    <cofactor evidence="1">
        <name>pantetheine 4'-phosphate</name>
        <dbReference type="ChEBI" id="CHEBI:47942"/>
    </cofactor>
</comment>
<evidence type="ECO:0000256" key="2">
    <source>
        <dbReference type="ARBA" id="ARBA00006432"/>
    </source>
</evidence>
<dbReference type="Pfam" id="PF13193">
    <property type="entry name" value="AMP-binding_C"/>
    <property type="match status" value="1"/>
</dbReference>
<dbReference type="PANTHER" id="PTHR45527:SF14">
    <property type="entry name" value="PLIPASTATIN SYNTHASE SUBUNIT B"/>
    <property type="match status" value="1"/>
</dbReference>
<proteinExistence type="inferred from homology"/>
<dbReference type="RefSeq" id="WP_101196452.1">
    <property type="nucleotide sequence ID" value="NZ_PJCG01000028.1"/>
</dbReference>
<feature type="non-terminal residue" evidence="6">
    <location>
        <position position="1"/>
    </location>
</feature>
<dbReference type="GO" id="GO:0044550">
    <property type="term" value="P:secondary metabolite biosynthetic process"/>
    <property type="evidence" value="ECO:0007669"/>
    <property type="project" value="TreeGrafter"/>
</dbReference>
<dbReference type="Proteomes" id="UP000233399">
    <property type="component" value="Unassembled WGS sequence"/>
</dbReference>
<dbReference type="FunFam" id="3.30.300.30:FF:000010">
    <property type="entry name" value="Enterobactin synthetase component F"/>
    <property type="match status" value="1"/>
</dbReference>
<dbReference type="Gene3D" id="3.40.50.1820">
    <property type="entry name" value="alpha/beta hydrolase"/>
    <property type="match status" value="1"/>
</dbReference>
<dbReference type="GO" id="GO:0031177">
    <property type="term" value="F:phosphopantetheine binding"/>
    <property type="evidence" value="ECO:0007669"/>
    <property type="project" value="InterPro"/>
</dbReference>
<name>A0A2N1IQC5_9PSED</name>
<dbReference type="Gene3D" id="3.30.300.30">
    <property type="match status" value="1"/>
</dbReference>
<keyword evidence="4" id="KW-0597">Phosphoprotein</keyword>
<dbReference type="FunFam" id="1.10.1200.10:FF:000005">
    <property type="entry name" value="Nonribosomal peptide synthetase 1"/>
    <property type="match status" value="1"/>
</dbReference>
<dbReference type="InterPro" id="IPR020806">
    <property type="entry name" value="PKS_PP-bd"/>
</dbReference>
<sequence length="211" mass="23301">IDHQVKIRGFRIELGEIEARLQAQPQVREALVLAQEGATGQQLVAYLIPAAEVALEQHAGLRAQLREQLKEALPDYMVPAHLLLLDRWPLTANGKLDRKALPKADASLLQQGYRAPRCELEQQLAAIWQDVLKLEQVGLDDHFFELGGHSLLAVSVVSRVQLELGLSLTPQLIFQHPTLASFAEQLAQASAPADTQTLSKLSALLDEMEEV</sequence>
<dbReference type="SMART" id="SM00823">
    <property type="entry name" value="PKS_PP"/>
    <property type="match status" value="1"/>
</dbReference>
<dbReference type="InterPro" id="IPR036736">
    <property type="entry name" value="ACP-like_sf"/>
</dbReference>
<dbReference type="PANTHER" id="PTHR45527">
    <property type="entry name" value="NONRIBOSOMAL PEPTIDE SYNTHETASE"/>
    <property type="match status" value="1"/>
</dbReference>
<dbReference type="EMBL" id="PJCG01000028">
    <property type="protein sequence ID" value="PKI20789.1"/>
    <property type="molecule type" value="Genomic_DNA"/>
</dbReference>
<evidence type="ECO:0000313" key="6">
    <source>
        <dbReference type="EMBL" id="PKI20789.1"/>
    </source>
</evidence>
<dbReference type="InterPro" id="IPR029058">
    <property type="entry name" value="AB_hydrolase_fold"/>
</dbReference>
<comment type="similarity">
    <text evidence="2">Belongs to the ATP-dependent AMP-binding enzyme family.</text>
</comment>
<keyword evidence="3" id="KW-0596">Phosphopantetheine</keyword>
<dbReference type="InterPro" id="IPR045851">
    <property type="entry name" value="AMP-bd_C_sf"/>
</dbReference>
<evidence type="ECO:0000256" key="4">
    <source>
        <dbReference type="ARBA" id="ARBA00022553"/>
    </source>
</evidence>
<evidence type="ECO:0000256" key="1">
    <source>
        <dbReference type="ARBA" id="ARBA00001957"/>
    </source>
</evidence>
<dbReference type="InterPro" id="IPR009081">
    <property type="entry name" value="PP-bd_ACP"/>
</dbReference>
<accession>A0A2N1IQC5</accession>
<gene>
    <name evidence="6" type="ORF">CXB65_16490</name>
</gene>
<dbReference type="AlphaFoldDB" id="A0A2N1IQC5"/>
<evidence type="ECO:0000256" key="3">
    <source>
        <dbReference type="ARBA" id="ARBA00022450"/>
    </source>
</evidence>
<feature type="domain" description="Carrier" evidence="5">
    <location>
        <begin position="115"/>
        <end position="190"/>
    </location>
</feature>
<evidence type="ECO:0000259" key="5">
    <source>
        <dbReference type="PROSITE" id="PS50075"/>
    </source>
</evidence>
<organism evidence="6 7">
    <name type="scientific">Pseudomonas monteilii</name>
    <dbReference type="NCBI Taxonomy" id="76759"/>
    <lineage>
        <taxon>Bacteria</taxon>
        <taxon>Pseudomonadati</taxon>
        <taxon>Pseudomonadota</taxon>
        <taxon>Gammaproteobacteria</taxon>
        <taxon>Pseudomonadales</taxon>
        <taxon>Pseudomonadaceae</taxon>
        <taxon>Pseudomonas</taxon>
    </lineage>
</organism>
<comment type="caution">
    <text evidence="6">The sequence shown here is derived from an EMBL/GenBank/DDBJ whole genome shotgun (WGS) entry which is preliminary data.</text>
</comment>
<dbReference type="InterPro" id="IPR025110">
    <property type="entry name" value="AMP-bd_C"/>
</dbReference>
<dbReference type="SUPFAM" id="SSF56801">
    <property type="entry name" value="Acetyl-CoA synthetase-like"/>
    <property type="match status" value="1"/>
</dbReference>
<protein>
    <submittedName>
        <fullName evidence="6">Peptide synthase</fullName>
    </submittedName>
</protein>
<dbReference type="PROSITE" id="PS50075">
    <property type="entry name" value="CARRIER"/>
    <property type="match status" value="1"/>
</dbReference>
<reference evidence="6 7" key="1">
    <citation type="submission" date="2017-12" db="EMBL/GenBank/DDBJ databases">
        <title>Isolation and characterization of an aerobic denitrifying Pseudomonas monteilii CY06 from aquaculture ponds.</title>
        <authorList>
            <person name="Ma Q."/>
            <person name="Cai Y."/>
            <person name="He Z."/>
        </authorList>
    </citation>
    <scope>NUCLEOTIDE SEQUENCE [LARGE SCALE GENOMIC DNA]</scope>
    <source>
        <strain evidence="6 7">CY06</strain>
    </source>
</reference>
<evidence type="ECO:0000313" key="7">
    <source>
        <dbReference type="Proteomes" id="UP000233399"/>
    </source>
</evidence>
<dbReference type="GO" id="GO:0005829">
    <property type="term" value="C:cytosol"/>
    <property type="evidence" value="ECO:0007669"/>
    <property type="project" value="TreeGrafter"/>
</dbReference>
<dbReference type="Pfam" id="PF00550">
    <property type="entry name" value="PP-binding"/>
    <property type="match status" value="1"/>
</dbReference>
<dbReference type="GO" id="GO:0043041">
    <property type="term" value="P:amino acid activation for nonribosomal peptide biosynthetic process"/>
    <property type="evidence" value="ECO:0007669"/>
    <property type="project" value="TreeGrafter"/>
</dbReference>
<dbReference type="SUPFAM" id="SSF47336">
    <property type="entry name" value="ACP-like"/>
    <property type="match status" value="1"/>
</dbReference>